<keyword evidence="2" id="KW-0067">ATP-binding</keyword>
<keyword evidence="1" id="KW-0547">Nucleotide-binding</keyword>
<dbReference type="PANTHER" id="PTHR32309">
    <property type="entry name" value="TYROSINE-PROTEIN KINASE"/>
    <property type="match status" value="1"/>
</dbReference>
<dbReference type="PANTHER" id="PTHR32309:SF31">
    <property type="entry name" value="CAPSULAR EXOPOLYSACCHARIDE FAMILY"/>
    <property type="match status" value="1"/>
</dbReference>
<sequence length="241" mass="26884">MTAEFVEFPEDYVELDRIYSRTIGAGLRSLVVTSADQEEGVTTLVVALAKRNRHSRRSTLVVDLNLHRPALHRRFGLSFTPAAPEGPHGPGDLPRVELADGLTVMPVPTNRALPILLRNADHFKDYLDAWLERYEVVIFDTTPLNGGNMGNIPAERIAHGCEGTILVVLAGVTPASAVRAALDRLKSAEVTLVGTVLNDFHNPSLAEELRRETQRFDRYFPGRTEKLRRRIRDSQLLNLET</sequence>
<name>A0A2K8UA54_9GAMM</name>
<evidence type="ECO:0000313" key="4">
    <source>
        <dbReference type="Proteomes" id="UP000232638"/>
    </source>
</evidence>
<keyword evidence="4" id="KW-1185">Reference proteome</keyword>
<evidence type="ECO:0008006" key="5">
    <source>
        <dbReference type="Google" id="ProtNLM"/>
    </source>
</evidence>
<dbReference type="InterPro" id="IPR050445">
    <property type="entry name" value="Bact_polysacc_biosynth/exp"/>
</dbReference>
<dbReference type="SUPFAM" id="SSF52540">
    <property type="entry name" value="P-loop containing nucleoside triphosphate hydrolases"/>
    <property type="match status" value="1"/>
</dbReference>
<organism evidence="3 4">
    <name type="scientific">Candidatus Thiodictyon syntrophicum</name>
    <dbReference type="NCBI Taxonomy" id="1166950"/>
    <lineage>
        <taxon>Bacteria</taxon>
        <taxon>Pseudomonadati</taxon>
        <taxon>Pseudomonadota</taxon>
        <taxon>Gammaproteobacteria</taxon>
        <taxon>Chromatiales</taxon>
        <taxon>Chromatiaceae</taxon>
        <taxon>Thiodictyon</taxon>
    </lineage>
</organism>
<gene>
    <name evidence="3" type="ORF">THSYN_16880</name>
</gene>
<dbReference type="OrthoDB" id="5812594at2"/>
<dbReference type="AlphaFoldDB" id="A0A2K8UA54"/>
<dbReference type="Gene3D" id="3.40.50.300">
    <property type="entry name" value="P-loop containing nucleotide triphosphate hydrolases"/>
    <property type="match status" value="1"/>
</dbReference>
<accession>A0A2K8UA54</accession>
<dbReference type="CDD" id="cd05387">
    <property type="entry name" value="BY-kinase"/>
    <property type="match status" value="1"/>
</dbReference>
<reference evidence="3 4" key="1">
    <citation type="submission" date="2017-03" db="EMBL/GenBank/DDBJ databases">
        <title>Complete genome sequence of Candidatus 'Thiodictyon syntrophicum' sp. nov. strain Cad16T, a photolithoautotroph purple sulfur bacterium isolated from an alpine meromictic lake.</title>
        <authorList>
            <person name="Luedin S.M."/>
            <person name="Pothier J.F."/>
            <person name="Danza F."/>
            <person name="Storelli N."/>
            <person name="Wittwer M."/>
            <person name="Tonolla M."/>
        </authorList>
    </citation>
    <scope>NUCLEOTIDE SEQUENCE [LARGE SCALE GENOMIC DNA]</scope>
    <source>
        <strain evidence="3 4">Cad16T</strain>
    </source>
</reference>
<evidence type="ECO:0000256" key="1">
    <source>
        <dbReference type="ARBA" id="ARBA00022741"/>
    </source>
</evidence>
<dbReference type="InterPro" id="IPR005702">
    <property type="entry name" value="Wzc-like_C"/>
</dbReference>
<evidence type="ECO:0000313" key="3">
    <source>
        <dbReference type="EMBL" id="AUB82452.1"/>
    </source>
</evidence>
<dbReference type="Proteomes" id="UP000232638">
    <property type="component" value="Chromosome"/>
</dbReference>
<evidence type="ECO:0000256" key="2">
    <source>
        <dbReference type="ARBA" id="ARBA00022840"/>
    </source>
</evidence>
<dbReference type="EMBL" id="CP020370">
    <property type="protein sequence ID" value="AUB82452.1"/>
    <property type="molecule type" value="Genomic_DNA"/>
</dbReference>
<dbReference type="KEGG" id="tsy:THSYN_16880"/>
<dbReference type="RefSeq" id="WP_100920182.1">
    <property type="nucleotide sequence ID" value="NZ_CP020370.1"/>
</dbReference>
<protein>
    <recommendedName>
        <fullName evidence="5">Protein tyrosine kinase</fullName>
    </recommendedName>
</protein>
<proteinExistence type="predicted"/>
<dbReference type="InterPro" id="IPR027417">
    <property type="entry name" value="P-loop_NTPase"/>
</dbReference>